<comment type="caution">
    <text evidence="2">The sequence shown here is derived from an EMBL/GenBank/DDBJ whole genome shotgun (WGS) entry which is preliminary data.</text>
</comment>
<dbReference type="Proteomes" id="UP000006238">
    <property type="component" value="Unassembled WGS sequence"/>
</dbReference>
<keyword evidence="1" id="KW-1133">Transmembrane helix</keyword>
<organism evidence="2 3">
    <name type="scientific">Eshraghiella crossota DSM 2876</name>
    <dbReference type="NCBI Taxonomy" id="511680"/>
    <lineage>
        <taxon>Bacteria</taxon>
        <taxon>Bacillati</taxon>
        <taxon>Bacillota</taxon>
        <taxon>Clostridia</taxon>
        <taxon>Lachnospirales</taxon>
        <taxon>Lachnospiraceae</taxon>
        <taxon>Eshraghiella</taxon>
    </lineage>
</organism>
<evidence type="ECO:0000256" key="1">
    <source>
        <dbReference type="SAM" id="Phobius"/>
    </source>
</evidence>
<gene>
    <name evidence="2" type="ORF">BUTYVIB_02043</name>
</gene>
<dbReference type="EMBL" id="ABWN01000035">
    <property type="protein sequence ID" value="EFF67819.1"/>
    <property type="molecule type" value="Genomic_DNA"/>
</dbReference>
<feature type="transmembrane region" description="Helical" evidence="1">
    <location>
        <begin position="154"/>
        <end position="175"/>
    </location>
</feature>
<accession>D4S1S1</accession>
<keyword evidence="1" id="KW-0812">Transmembrane</keyword>
<dbReference type="HOGENOM" id="CLU_1515153_0_0_9"/>
<dbReference type="AlphaFoldDB" id="D4S1S1"/>
<evidence type="ECO:0000313" key="2">
    <source>
        <dbReference type="EMBL" id="EFF67819.1"/>
    </source>
</evidence>
<evidence type="ECO:0000313" key="3">
    <source>
        <dbReference type="Proteomes" id="UP000006238"/>
    </source>
</evidence>
<reference evidence="2 3" key="1">
    <citation type="submission" date="2010-02" db="EMBL/GenBank/DDBJ databases">
        <authorList>
            <person name="Weinstock G."/>
            <person name="Sodergren E."/>
            <person name="Clifton S."/>
            <person name="Fulton L."/>
            <person name="Fulton B."/>
            <person name="Courtney L."/>
            <person name="Fronick C."/>
            <person name="Harrison M."/>
            <person name="Strong C."/>
            <person name="Farmer C."/>
            <person name="Delahaunty K."/>
            <person name="Markovic C."/>
            <person name="Hall O."/>
            <person name="Minx P."/>
            <person name="Tomlinson C."/>
            <person name="Mitreva M."/>
            <person name="Nelson J."/>
            <person name="Hou S."/>
            <person name="Wollam A."/>
            <person name="Pepin K.H."/>
            <person name="Johnson M."/>
            <person name="Bhonagiri V."/>
            <person name="Zhang X."/>
            <person name="Suruliraj S."/>
            <person name="Warren W."/>
            <person name="Chinwalla A."/>
            <person name="Mardis E.R."/>
            <person name="Wilson R.K."/>
        </authorList>
    </citation>
    <scope>NUCLEOTIDE SEQUENCE [LARGE SCALE GENOMIC DNA]</scope>
    <source>
        <strain evidence="2 3">DSM 2876</strain>
    </source>
</reference>
<keyword evidence="3" id="KW-1185">Reference proteome</keyword>
<dbReference type="RefSeq" id="WP_005603988.1">
    <property type="nucleotide sequence ID" value="NZ_GG663524.1"/>
</dbReference>
<dbReference type="STRING" id="45851.BHV86_08140"/>
<protein>
    <submittedName>
        <fullName evidence="2">Uncharacterized protein</fullName>
    </submittedName>
</protein>
<sequence>MNRKIKKIILIVLILVITCTAAFFYAHVKQSSDITVISKEKFIKNGESISFEFRCKGNKLYGIFTDMVPDNSDEGTLYYELKNSSGEIVVNDSISFGTINTDGNTGFGFNKMKCEKDGTYTITFKAECKEDNGVLFKENGVVRYEYIGFRLETMIVFILCIAYLVGLAKTLNWIFRK</sequence>
<keyword evidence="1" id="KW-0472">Membrane</keyword>
<dbReference type="GeneID" id="98917830"/>
<name>D4S1S1_9FIRM</name>
<proteinExistence type="predicted"/>